<reference evidence="2" key="1">
    <citation type="journal article" date="2023" name="G3 (Bethesda)">
        <title>Whole genome assemblies of Zophobas morio and Tenebrio molitor.</title>
        <authorList>
            <person name="Kaur S."/>
            <person name="Stinson S.A."/>
            <person name="diCenzo G.C."/>
        </authorList>
    </citation>
    <scope>NUCLEOTIDE SEQUENCE</scope>
    <source>
        <strain evidence="2">QUZm001</strain>
    </source>
</reference>
<feature type="region of interest" description="Disordered" evidence="1">
    <location>
        <begin position="418"/>
        <end position="557"/>
    </location>
</feature>
<feature type="compositionally biased region" description="Basic and acidic residues" evidence="1">
    <location>
        <begin position="429"/>
        <end position="440"/>
    </location>
</feature>
<feature type="compositionally biased region" description="Basic residues" evidence="1">
    <location>
        <begin position="502"/>
        <end position="515"/>
    </location>
</feature>
<sequence>MKFSKAQIAALVLGYLRREKLSDAVDAFLNSCSYLHESDEKIKMGKYFVTRVGGLTLVDYLEEYSEIYAIVQARIEETDCYERYDRPTLVQQLLFLLDQEQPNLATSTPVMSAPCELEATPAHELPGNSSIDSDGSLPKTPKKRNPKNKCKEKEDVVELEVLTQSLLEKHELHEKIAETINTVMNTPEVAKPVTDEHISAGASKELDAVIKTVIQRTEEDPLYNKLIDEIIGQNFCKWSPFSVSKCDRDQFCRSNELRESKEVCTMQSVICVSMISTPTTSLTVDDPPAPTPPSDPMDDHNNDAIRSIIEAAQNTDPPPAPPQPESAAPSKTESQPNGEVYVFDGNLDTYLKTSGVTNTINSNPVFFNPGGLIVVPPPDPTKQFYIVNNQPLIKMNVPTVVTEKELMSMPTVIVSDENPSCAKRTKSKTKGEDGAAKSKVTEGLLVPSPRDNVVVTRQASHVRNLDFSTPSSRNEGAKPKKKQSWDEDLRMLVGGCKDKSPLKKKRPTTAKKKPKKPDDKPPLDEKVDDPENLSLLTPVKDAVPKTPGAPDAAADTSNLHCTPFTAVLEEQLQGVDINSLPTPNIPITPGFTLTPGEVLGPNQRLTDYSTSSSYYQPSDSEQKTMTDLIEESKQLDTLSPTKPNISILSNVVIEKSKNNGIGKKNLSLIKRTLSSSSSESESDLETTAESTNKTVICKKNHTTAIKDIISNVEVKSTLDEETRKKNLLSQLEEKRQRTIQKIKNPEEPKKAARGRKKTEKTPKTPKATKRKAKKKVVSTEENTDEEAQKLVTNLAERGIHLVHNKTPKKTEVKESETQENESEETFDTRTYEDEEIVEHNSKWKKRSFKSYDFTLSTKSMSANVFIEELNTEMTRTMKWGDIECVFDSTRVPSPVKDTSAEMDELMDYCIVGSVREESPDMSEAKGGKKRKSKFDDDDRNKDKRNKTFENLLKNIDVDDFLNKVHGE</sequence>
<feature type="compositionally biased region" description="Basic and acidic residues" evidence="1">
    <location>
        <begin position="916"/>
        <end position="926"/>
    </location>
</feature>
<evidence type="ECO:0008006" key="4">
    <source>
        <dbReference type="Google" id="ProtNLM"/>
    </source>
</evidence>
<feature type="region of interest" description="Disordered" evidence="1">
    <location>
        <begin position="280"/>
        <end position="340"/>
    </location>
</feature>
<name>A0AA38HUD0_9CUCU</name>
<feature type="region of interest" description="Disordered" evidence="1">
    <location>
        <begin position="916"/>
        <end position="945"/>
    </location>
</feature>
<comment type="caution">
    <text evidence="2">The sequence shown here is derived from an EMBL/GenBank/DDBJ whole genome shotgun (WGS) entry which is preliminary data.</text>
</comment>
<evidence type="ECO:0000313" key="2">
    <source>
        <dbReference type="EMBL" id="KAJ3641354.1"/>
    </source>
</evidence>
<organism evidence="2 3">
    <name type="scientific">Zophobas morio</name>
    <dbReference type="NCBI Taxonomy" id="2755281"/>
    <lineage>
        <taxon>Eukaryota</taxon>
        <taxon>Metazoa</taxon>
        <taxon>Ecdysozoa</taxon>
        <taxon>Arthropoda</taxon>
        <taxon>Hexapoda</taxon>
        <taxon>Insecta</taxon>
        <taxon>Pterygota</taxon>
        <taxon>Neoptera</taxon>
        <taxon>Endopterygota</taxon>
        <taxon>Coleoptera</taxon>
        <taxon>Polyphaga</taxon>
        <taxon>Cucujiformia</taxon>
        <taxon>Tenebrionidae</taxon>
        <taxon>Zophobas</taxon>
    </lineage>
</organism>
<dbReference type="Proteomes" id="UP001168821">
    <property type="component" value="Unassembled WGS sequence"/>
</dbReference>
<feature type="compositionally biased region" description="Polar residues" evidence="1">
    <location>
        <begin position="455"/>
        <end position="474"/>
    </location>
</feature>
<feature type="compositionally biased region" description="Basic and acidic residues" evidence="1">
    <location>
        <begin position="516"/>
        <end position="525"/>
    </location>
</feature>
<dbReference type="AlphaFoldDB" id="A0AA38HUD0"/>
<proteinExistence type="predicted"/>
<dbReference type="EMBL" id="JALNTZ010000009">
    <property type="protein sequence ID" value="KAJ3641354.1"/>
    <property type="molecule type" value="Genomic_DNA"/>
</dbReference>
<accession>A0AA38HUD0</accession>
<feature type="region of interest" description="Disordered" evidence="1">
    <location>
        <begin position="729"/>
        <end position="830"/>
    </location>
</feature>
<feature type="compositionally biased region" description="Basic residues" evidence="1">
    <location>
        <begin position="766"/>
        <end position="776"/>
    </location>
</feature>
<keyword evidence="3" id="KW-1185">Reference proteome</keyword>
<feature type="compositionally biased region" description="Basic and acidic residues" evidence="1">
    <location>
        <begin position="475"/>
        <end position="501"/>
    </location>
</feature>
<protein>
    <recommendedName>
        <fullName evidence="4">LisH domain-containing protein</fullName>
    </recommendedName>
</protein>
<feature type="compositionally biased region" description="Basic and acidic residues" evidence="1">
    <location>
        <begin position="933"/>
        <end position="945"/>
    </location>
</feature>
<evidence type="ECO:0000256" key="1">
    <source>
        <dbReference type="SAM" id="MobiDB-lite"/>
    </source>
</evidence>
<evidence type="ECO:0000313" key="3">
    <source>
        <dbReference type="Proteomes" id="UP001168821"/>
    </source>
</evidence>
<feature type="region of interest" description="Disordered" evidence="1">
    <location>
        <begin position="121"/>
        <end position="151"/>
    </location>
</feature>
<gene>
    <name evidence="2" type="ORF">Zmor_027865</name>
</gene>